<keyword evidence="1" id="KW-0812">Transmembrane</keyword>
<sequence length="161" mass="17726">MVPEITLLAVSLIALLLLKWKHKEFRFAQAARIGMAAMLFVTGGAHFGFAKGMAMMLPDAIPFKMGIVYFTGILEIAAGTGLLIPKFAARTGWWLIAFFVCITPANIYAALHHVNLETASYDGNGPAYLWFRLPLQLVFIGWVYFSAIRPSTVPRVAGHLV</sequence>
<reference evidence="3" key="1">
    <citation type="submission" date="2024-03" db="EMBL/GenBank/DDBJ databases">
        <title>Chitinophaga horti sp. nov., isolated from garden soil.</title>
        <authorList>
            <person name="Lee D.S."/>
            <person name="Han D.M."/>
            <person name="Baek J.H."/>
            <person name="Choi D.G."/>
            <person name="Jeon J.H."/>
            <person name="Jeon C.O."/>
        </authorList>
    </citation>
    <scope>NUCLEOTIDE SEQUENCE [LARGE SCALE GENOMIC DNA]</scope>
    <source>
        <strain evidence="3">GPA1</strain>
    </source>
</reference>
<name>A0ABZ2YYD5_9BACT</name>
<keyword evidence="3" id="KW-1185">Reference proteome</keyword>
<keyword evidence="1" id="KW-1133">Transmembrane helix</keyword>
<protein>
    <recommendedName>
        <fullName evidence="4">DoxX family membrane protein</fullName>
    </recommendedName>
</protein>
<organism evidence="2 3">
    <name type="scientific">Chitinophaga pollutisoli</name>
    <dbReference type="NCBI Taxonomy" id="3133966"/>
    <lineage>
        <taxon>Bacteria</taxon>
        <taxon>Pseudomonadati</taxon>
        <taxon>Bacteroidota</taxon>
        <taxon>Chitinophagia</taxon>
        <taxon>Chitinophagales</taxon>
        <taxon>Chitinophagaceae</taxon>
        <taxon>Chitinophaga</taxon>
    </lineage>
</organism>
<evidence type="ECO:0000256" key="1">
    <source>
        <dbReference type="SAM" id="Phobius"/>
    </source>
</evidence>
<feature type="transmembrane region" description="Helical" evidence="1">
    <location>
        <begin position="6"/>
        <end position="21"/>
    </location>
</feature>
<evidence type="ECO:0000313" key="3">
    <source>
        <dbReference type="Proteomes" id="UP001485459"/>
    </source>
</evidence>
<proteinExistence type="predicted"/>
<dbReference type="Proteomes" id="UP001485459">
    <property type="component" value="Chromosome"/>
</dbReference>
<dbReference type="EMBL" id="CP149822">
    <property type="protein sequence ID" value="WZN43549.1"/>
    <property type="molecule type" value="Genomic_DNA"/>
</dbReference>
<evidence type="ECO:0000313" key="2">
    <source>
        <dbReference type="EMBL" id="WZN43549.1"/>
    </source>
</evidence>
<accession>A0ABZ2YYD5</accession>
<keyword evidence="1" id="KW-0472">Membrane</keyword>
<feature type="transmembrane region" description="Helical" evidence="1">
    <location>
        <begin position="66"/>
        <end position="84"/>
    </location>
</feature>
<evidence type="ECO:0008006" key="4">
    <source>
        <dbReference type="Google" id="ProtNLM"/>
    </source>
</evidence>
<feature type="transmembrane region" description="Helical" evidence="1">
    <location>
        <begin position="91"/>
        <end position="111"/>
    </location>
</feature>
<dbReference type="PANTHER" id="PTHR36974:SF1">
    <property type="entry name" value="DOXX FAMILY MEMBRANE PROTEIN"/>
    <property type="match status" value="1"/>
</dbReference>
<gene>
    <name evidence="2" type="ORF">WJU16_10975</name>
</gene>
<feature type="transmembrane region" description="Helical" evidence="1">
    <location>
        <begin position="127"/>
        <end position="145"/>
    </location>
</feature>
<feature type="transmembrane region" description="Helical" evidence="1">
    <location>
        <begin position="33"/>
        <end position="54"/>
    </location>
</feature>
<dbReference type="RefSeq" id="WP_341838354.1">
    <property type="nucleotide sequence ID" value="NZ_CP149822.1"/>
</dbReference>
<dbReference type="PANTHER" id="PTHR36974">
    <property type="entry name" value="MEMBRANE PROTEIN-RELATED"/>
    <property type="match status" value="1"/>
</dbReference>